<feature type="domain" description="UmuC" evidence="9">
    <location>
        <begin position="12"/>
        <end position="281"/>
    </location>
</feature>
<keyword evidence="6" id="KW-0539">Nucleus</keyword>
<keyword evidence="3" id="KW-0479">Metal-binding</keyword>
<dbReference type="GO" id="GO:0035861">
    <property type="term" value="C:site of double-strand break"/>
    <property type="evidence" value="ECO:0007669"/>
    <property type="project" value="TreeGrafter"/>
</dbReference>
<dbReference type="GO" id="GO:0042276">
    <property type="term" value="P:error-prone translesion synthesis"/>
    <property type="evidence" value="ECO:0007669"/>
    <property type="project" value="TreeGrafter"/>
</dbReference>
<keyword evidence="2" id="KW-0808">Transferase</keyword>
<dbReference type="InterPro" id="IPR017961">
    <property type="entry name" value="DNA_pol_Y-fam_little_finger"/>
</dbReference>
<evidence type="ECO:0000256" key="5">
    <source>
        <dbReference type="ARBA" id="ARBA00023204"/>
    </source>
</evidence>
<dbReference type="RefSeq" id="XP_001420480.1">
    <property type="nucleotide sequence ID" value="XM_001420443.1"/>
</dbReference>
<evidence type="ECO:0000256" key="7">
    <source>
        <dbReference type="ARBA" id="ARBA00044975"/>
    </source>
</evidence>
<dbReference type="PANTHER" id="PTHR45873:SF1">
    <property type="entry name" value="DNA POLYMERASE ETA"/>
    <property type="match status" value="1"/>
</dbReference>
<accession>A4S4R4</accession>
<dbReference type="HOGENOM" id="CLU_012348_7_0_1"/>
<dbReference type="GO" id="GO:0005657">
    <property type="term" value="C:replication fork"/>
    <property type="evidence" value="ECO:0007669"/>
    <property type="project" value="TreeGrafter"/>
</dbReference>
<dbReference type="Pfam" id="PF21704">
    <property type="entry name" value="POLH-Rev1_HhH"/>
    <property type="match status" value="1"/>
</dbReference>
<reference evidence="10 11" key="1">
    <citation type="journal article" date="2007" name="Proc. Natl. Acad. Sci. U.S.A.">
        <title>The tiny eukaryote Ostreococcus provides genomic insights into the paradox of plankton speciation.</title>
        <authorList>
            <person name="Palenik B."/>
            <person name="Grimwood J."/>
            <person name="Aerts A."/>
            <person name="Rouze P."/>
            <person name="Salamov A."/>
            <person name="Putnam N."/>
            <person name="Dupont C."/>
            <person name="Jorgensen R."/>
            <person name="Derelle E."/>
            <person name="Rombauts S."/>
            <person name="Zhou K."/>
            <person name="Otillar R."/>
            <person name="Merchant S.S."/>
            <person name="Podell S."/>
            <person name="Gaasterland T."/>
            <person name="Napoli C."/>
            <person name="Gendler K."/>
            <person name="Manuell A."/>
            <person name="Tai V."/>
            <person name="Vallon O."/>
            <person name="Piganeau G."/>
            <person name="Jancek S."/>
            <person name="Heijde M."/>
            <person name="Jabbari K."/>
            <person name="Bowler C."/>
            <person name="Lohr M."/>
            <person name="Robbens S."/>
            <person name="Werner G."/>
            <person name="Dubchak I."/>
            <person name="Pazour G.J."/>
            <person name="Ren Q."/>
            <person name="Paulsen I."/>
            <person name="Delwiche C."/>
            <person name="Schmutz J."/>
            <person name="Rokhsar D."/>
            <person name="Van de Peer Y."/>
            <person name="Moreau H."/>
            <person name="Grigoriev I.V."/>
        </authorList>
    </citation>
    <scope>NUCLEOTIDE SEQUENCE [LARGE SCALE GENOMIC DNA]</scope>
    <source>
        <strain evidence="10 11">CCE9901</strain>
    </source>
</reference>
<dbReference type="Gene3D" id="3.40.1170.60">
    <property type="match status" value="1"/>
</dbReference>
<dbReference type="GeneID" id="5004558"/>
<dbReference type="Pfam" id="PF00817">
    <property type="entry name" value="IMS"/>
    <property type="match status" value="1"/>
</dbReference>
<dbReference type="GO" id="GO:0003684">
    <property type="term" value="F:damaged DNA binding"/>
    <property type="evidence" value="ECO:0007669"/>
    <property type="project" value="InterPro"/>
</dbReference>
<dbReference type="STRING" id="436017.A4S4R4"/>
<keyword evidence="5" id="KW-0234">DNA repair</keyword>
<dbReference type="Gene3D" id="3.30.70.270">
    <property type="match status" value="1"/>
</dbReference>
<dbReference type="GO" id="GO:0003887">
    <property type="term" value="F:DNA-directed DNA polymerase activity"/>
    <property type="evidence" value="ECO:0007669"/>
    <property type="project" value="TreeGrafter"/>
</dbReference>
<dbReference type="PROSITE" id="PS50173">
    <property type="entry name" value="UMUC"/>
    <property type="match status" value="1"/>
</dbReference>
<feature type="region of interest" description="Disordered" evidence="8">
    <location>
        <begin position="393"/>
        <end position="412"/>
    </location>
</feature>
<dbReference type="Gramene" id="ABO98773">
    <property type="protein sequence ID" value="ABO98773"/>
    <property type="gene ID" value="OSTLU_44217"/>
</dbReference>
<evidence type="ECO:0000256" key="4">
    <source>
        <dbReference type="ARBA" id="ARBA00022763"/>
    </source>
</evidence>
<proteinExistence type="predicted"/>
<dbReference type="GO" id="GO:0046872">
    <property type="term" value="F:metal ion binding"/>
    <property type="evidence" value="ECO:0007669"/>
    <property type="project" value="UniProtKB-KW"/>
</dbReference>
<organism evidence="10 11">
    <name type="scientific">Ostreococcus lucimarinus (strain CCE9901)</name>
    <dbReference type="NCBI Taxonomy" id="436017"/>
    <lineage>
        <taxon>Eukaryota</taxon>
        <taxon>Viridiplantae</taxon>
        <taxon>Chlorophyta</taxon>
        <taxon>Mamiellophyceae</taxon>
        <taxon>Mamiellales</taxon>
        <taxon>Bathycoccaceae</taxon>
        <taxon>Ostreococcus</taxon>
    </lineage>
</organism>
<dbReference type="KEGG" id="olu:OSTLU_44217"/>
<dbReference type="PIRSF" id="PIRSF036603">
    <property type="entry name" value="DPol_eta"/>
    <property type="match status" value="1"/>
</dbReference>
<evidence type="ECO:0000256" key="8">
    <source>
        <dbReference type="SAM" id="MobiDB-lite"/>
    </source>
</evidence>
<dbReference type="OMA" id="AKSKWIN"/>
<evidence type="ECO:0000313" key="10">
    <source>
        <dbReference type="EMBL" id="ABO98773.1"/>
    </source>
</evidence>
<evidence type="ECO:0000313" key="11">
    <source>
        <dbReference type="Proteomes" id="UP000001568"/>
    </source>
</evidence>
<evidence type="ECO:0000259" key="9">
    <source>
        <dbReference type="PROSITE" id="PS50173"/>
    </source>
</evidence>
<dbReference type="Gene3D" id="3.30.1490.100">
    <property type="entry name" value="DNA polymerase, Y-family, little finger domain"/>
    <property type="match status" value="1"/>
</dbReference>
<dbReference type="GO" id="GO:0009314">
    <property type="term" value="P:response to radiation"/>
    <property type="evidence" value="ECO:0007669"/>
    <property type="project" value="TreeGrafter"/>
</dbReference>
<dbReference type="eggNOG" id="KOG2095">
    <property type="taxonomic scope" value="Eukaryota"/>
</dbReference>
<dbReference type="Proteomes" id="UP000001568">
    <property type="component" value="Chromosome 11"/>
</dbReference>
<dbReference type="InterPro" id="IPR043128">
    <property type="entry name" value="Rev_trsase/Diguanyl_cyclase"/>
</dbReference>
<dbReference type="InterPro" id="IPR043502">
    <property type="entry name" value="DNA/RNA_pol_sf"/>
</dbReference>
<evidence type="ECO:0000256" key="6">
    <source>
        <dbReference type="ARBA" id="ARBA00023242"/>
    </source>
</evidence>
<evidence type="ECO:0000256" key="3">
    <source>
        <dbReference type="ARBA" id="ARBA00022723"/>
    </source>
</evidence>
<sequence length="534" mass="58373">MTTRAIATHRVVAHLDLDAFYCQVERRDLRAKTAAGRRDGRASAEDVPLVVVQYNPFERGGVRALAPDDDRELRDGFENHSLIAVSYEARARGVKRNMRGREARALAPACAVVQVPTRRSKADLTLYREAGREVAAVLARGGTIERASIDEAYLDLTESAKKVLEETAWATILEKARTSHAAGASAVSGKGYASVAWWNRDESEWREEEKLLAAGAYICFNLRKACVDELGYTLSAGIALNKMLAKLTSGMNKPASQTVLCPDHTSTLLDELPIDRIRGLGAKFGRELADGLNVKTIGELARTPLRKLEEVCGEEKAQWVRKVSLGLDDDPVKAREMPKSIGTGKTFRGALAIRSIASAKHWLAELTAELNDRCEADEEEWNRVPKLLTLGLSSPDERETSSGHCSRRCPLRPGADEMAQDALTLLSKWASGRERWSITGMSVSASNFVSLEKDSGDVVEMFKNATKAAKAPASVSATPAASPIKADQIDKNVLAELPEAIQREIRASMGLLDKSTGGGVKRKNEITNYFSKKR</sequence>
<dbReference type="Gene3D" id="1.10.150.20">
    <property type="entry name" value="5' to 3' exonuclease, C-terminal subdomain"/>
    <property type="match status" value="1"/>
</dbReference>
<keyword evidence="11" id="KW-1185">Reference proteome</keyword>
<gene>
    <name evidence="10" type="ORF">OSTLU_44217</name>
</gene>
<name>A4S4R4_OSTLU</name>
<dbReference type="InterPro" id="IPR001126">
    <property type="entry name" value="UmuC"/>
</dbReference>
<evidence type="ECO:0000256" key="1">
    <source>
        <dbReference type="ARBA" id="ARBA00004123"/>
    </source>
</evidence>
<dbReference type="SUPFAM" id="SSF56672">
    <property type="entry name" value="DNA/RNA polymerases"/>
    <property type="match status" value="1"/>
</dbReference>
<dbReference type="Gene3D" id="6.10.250.1630">
    <property type="match status" value="1"/>
</dbReference>
<dbReference type="GO" id="GO:0006281">
    <property type="term" value="P:DNA repair"/>
    <property type="evidence" value="ECO:0007669"/>
    <property type="project" value="UniProtKB-KW"/>
</dbReference>
<keyword evidence="4" id="KW-0227">DNA damage</keyword>
<dbReference type="InterPro" id="IPR036775">
    <property type="entry name" value="DNA_pol_Y-fam_lit_finger_sf"/>
</dbReference>
<evidence type="ECO:0000256" key="2">
    <source>
        <dbReference type="ARBA" id="ARBA00022679"/>
    </source>
</evidence>
<protein>
    <recommendedName>
        <fullName evidence="7">DNA polymerase eta</fullName>
    </recommendedName>
</protein>
<dbReference type="AlphaFoldDB" id="A4S4R4"/>
<dbReference type="PANTHER" id="PTHR45873">
    <property type="entry name" value="DNA POLYMERASE ETA"/>
    <property type="match status" value="1"/>
</dbReference>
<dbReference type="OrthoDB" id="5723at2759"/>
<dbReference type="SUPFAM" id="SSF100879">
    <property type="entry name" value="Lesion bypass DNA polymerase (Y-family), little finger domain"/>
    <property type="match status" value="1"/>
</dbReference>
<comment type="subcellular location">
    <subcellularLocation>
        <location evidence="1">Nucleus</location>
    </subcellularLocation>
</comment>
<dbReference type="Pfam" id="PF11799">
    <property type="entry name" value="IMS_C"/>
    <property type="match status" value="1"/>
</dbReference>
<dbReference type="InterPro" id="IPR052230">
    <property type="entry name" value="DNA_polymerase_eta"/>
</dbReference>
<dbReference type="EMBL" id="CP000591">
    <property type="protein sequence ID" value="ABO98773.1"/>
    <property type="molecule type" value="Genomic_DNA"/>
</dbReference>
<dbReference type="GO" id="GO:0005634">
    <property type="term" value="C:nucleus"/>
    <property type="evidence" value="ECO:0007669"/>
    <property type="project" value="UniProtKB-SubCell"/>
</dbReference>